<sequence length="191" mass="21737">MVQGSMKYASAGYDFALIANNPASGTTGQIVSEIQNYENDDFRQAFLPSLDTSVGAVNTGKLIGRNNTLSNLTDQQLDQNQLLRNTYNNAKDTYTRQGEINEWQAQNKMDTLFFLQILFLYFVVIIVLLYLRQSMIISGSIAYGIILFLLIVVAGVLWNRMTYTNMSRDTRYWNRRYITTDAPVAVKKCEP</sequence>
<feature type="transmembrane region" description="Helical" evidence="1">
    <location>
        <begin position="112"/>
        <end position="131"/>
    </location>
</feature>
<protein>
    <submittedName>
        <fullName evidence="2">Uncharacterized protein</fullName>
    </submittedName>
</protein>
<dbReference type="AlphaFoldDB" id="A0A6C0L5R3"/>
<evidence type="ECO:0000313" key="2">
    <source>
        <dbReference type="EMBL" id="QHU26306.1"/>
    </source>
</evidence>
<reference evidence="2" key="1">
    <citation type="journal article" date="2020" name="Nature">
        <title>Giant virus diversity and host interactions through global metagenomics.</title>
        <authorList>
            <person name="Schulz F."/>
            <person name="Roux S."/>
            <person name="Paez-Espino D."/>
            <person name="Jungbluth S."/>
            <person name="Walsh D.A."/>
            <person name="Denef V.J."/>
            <person name="McMahon K.D."/>
            <person name="Konstantinidis K.T."/>
            <person name="Eloe-Fadrosh E.A."/>
            <person name="Kyrpides N.C."/>
            <person name="Woyke T."/>
        </authorList>
    </citation>
    <scope>NUCLEOTIDE SEQUENCE</scope>
    <source>
        <strain evidence="2">GVMAG-M-3300027759-16</strain>
    </source>
</reference>
<feature type="transmembrane region" description="Helical" evidence="1">
    <location>
        <begin position="137"/>
        <end position="158"/>
    </location>
</feature>
<accession>A0A6C0L5R3</accession>
<keyword evidence="1" id="KW-0472">Membrane</keyword>
<organism evidence="2">
    <name type="scientific">viral metagenome</name>
    <dbReference type="NCBI Taxonomy" id="1070528"/>
    <lineage>
        <taxon>unclassified sequences</taxon>
        <taxon>metagenomes</taxon>
        <taxon>organismal metagenomes</taxon>
    </lineage>
</organism>
<keyword evidence="1" id="KW-0812">Transmembrane</keyword>
<dbReference type="EMBL" id="MN740438">
    <property type="protein sequence ID" value="QHU26306.1"/>
    <property type="molecule type" value="Genomic_DNA"/>
</dbReference>
<name>A0A6C0L5R3_9ZZZZ</name>
<keyword evidence="1" id="KW-1133">Transmembrane helix</keyword>
<evidence type="ECO:0000256" key="1">
    <source>
        <dbReference type="SAM" id="Phobius"/>
    </source>
</evidence>
<proteinExistence type="predicted"/>